<sequence>MLDHVFSDAIGALREALESARLERQSLEERFHSDILLGNVTWETSYVLPGEG</sequence>
<accession>A0A382HQU8</accession>
<gene>
    <name evidence="1" type="ORF">METZ01_LOCUS242560</name>
</gene>
<dbReference type="AlphaFoldDB" id="A0A382HQU8"/>
<evidence type="ECO:0000313" key="1">
    <source>
        <dbReference type="EMBL" id="SVB89706.1"/>
    </source>
</evidence>
<protein>
    <submittedName>
        <fullName evidence="1">Uncharacterized protein</fullName>
    </submittedName>
</protein>
<dbReference type="EMBL" id="UINC01062774">
    <property type="protein sequence ID" value="SVB89706.1"/>
    <property type="molecule type" value="Genomic_DNA"/>
</dbReference>
<name>A0A382HQU8_9ZZZZ</name>
<feature type="non-terminal residue" evidence="1">
    <location>
        <position position="52"/>
    </location>
</feature>
<proteinExistence type="predicted"/>
<organism evidence="1">
    <name type="scientific">marine metagenome</name>
    <dbReference type="NCBI Taxonomy" id="408172"/>
    <lineage>
        <taxon>unclassified sequences</taxon>
        <taxon>metagenomes</taxon>
        <taxon>ecological metagenomes</taxon>
    </lineage>
</organism>
<reference evidence="1" key="1">
    <citation type="submission" date="2018-05" db="EMBL/GenBank/DDBJ databases">
        <authorList>
            <person name="Lanie J.A."/>
            <person name="Ng W.-L."/>
            <person name="Kazmierczak K.M."/>
            <person name="Andrzejewski T.M."/>
            <person name="Davidsen T.M."/>
            <person name="Wayne K.J."/>
            <person name="Tettelin H."/>
            <person name="Glass J.I."/>
            <person name="Rusch D."/>
            <person name="Podicherti R."/>
            <person name="Tsui H.-C.T."/>
            <person name="Winkler M.E."/>
        </authorList>
    </citation>
    <scope>NUCLEOTIDE SEQUENCE</scope>
</reference>